<dbReference type="GO" id="GO:0000976">
    <property type="term" value="F:transcription cis-regulatory region binding"/>
    <property type="evidence" value="ECO:0007669"/>
    <property type="project" value="TreeGrafter"/>
</dbReference>
<dbReference type="InterPro" id="IPR009057">
    <property type="entry name" value="Homeodomain-like_sf"/>
</dbReference>
<proteinExistence type="predicted"/>
<dbReference type="STRING" id="1280949.HAD_00895"/>
<evidence type="ECO:0000313" key="6">
    <source>
        <dbReference type="EMBL" id="KCZ84192.1"/>
    </source>
</evidence>
<dbReference type="PANTHER" id="PTHR30055:SF234">
    <property type="entry name" value="HTH-TYPE TRANSCRIPTIONAL REGULATOR BETI"/>
    <property type="match status" value="1"/>
</dbReference>
<feature type="DNA-binding region" description="H-T-H motif" evidence="4">
    <location>
        <begin position="26"/>
        <end position="45"/>
    </location>
</feature>
<keyword evidence="1" id="KW-0805">Transcription regulation</keyword>
<accession>A0A069E2V8</accession>
<dbReference type="PANTHER" id="PTHR30055">
    <property type="entry name" value="HTH-TYPE TRANSCRIPTIONAL REGULATOR RUTR"/>
    <property type="match status" value="1"/>
</dbReference>
<sequence length="197" mass="21476">MPESTYERLTDAADQAFLKNGAIPIAFGDVSEAAGVSRALVYSHFSSPEELVNAVLSRHVKLIEARADKHPPPPEVFQQDLKQTLDIYFDHLCDNGPILHLASQDAFMAGKFRQDYTRLRNGTLARLSRKARHELKVSPSVAQSLVLLSAGVAEEAARLARANAFTHDTARQTMSRIVDLMLDGLKLESGASPAPAA</sequence>
<evidence type="ECO:0000256" key="4">
    <source>
        <dbReference type="PROSITE-ProRule" id="PRU00335"/>
    </source>
</evidence>
<keyword evidence="2 4" id="KW-0238">DNA-binding</keyword>
<evidence type="ECO:0000256" key="3">
    <source>
        <dbReference type="ARBA" id="ARBA00023163"/>
    </source>
</evidence>
<evidence type="ECO:0000256" key="1">
    <source>
        <dbReference type="ARBA" id="ARBA00023015"/>
    </source>
</evidence>
<dbReference type="PROSITE" id="PS50977">
    <property type="entry name" value="HTH_TETR_2"/>
    <property type="match status" value="1"/>
</dbReference>
<protein>
    <submittedName>
        <fullName evidence="6">TetR family transcriptional regulator</fullName>
    </submittedName>
</protein>
<reference evidence="6 7" key="1">
    <citation type="journal article" date="2014" name="Antonie Van Leeuwenhoek">
        <title>Hyphomonas beringensis sp. nov. and Hyphomonas chukchiensis sp. nov., isolated from surface seawater of the Bering Sea and Chukchi Sea.</title>
        <authorList>
            <person name="Li C."/>
            <person name="Lai Q."/>
            <person name="Li G."/>
            <person name="Dong C."/>
            <person name="Wang J."/>
            <person name="Liao Y."/>
            <person name="Shao Z."/>
        </authorList>
    </citation>
    <scope>NUCLEOTIDE SEQUENCE [LARGE SCALE GENOMIC DNA]</scope>
    <source>
        <strain evidence="6 7">MHS-3</strain>
    </source>
</reference>
<dbReference type="InterPro" id="IPR001647">
    <property type="entry name" value="HTH_TetR"/>
</dbReference>
<dbReference type="Pfam" id="PF00440">
    <property type="entry name" value="TetR_N"/>
    <property type="match status" value="1"/>
</dbReference>
<organism evidence="6 7">
    <name type="scientific">Hyphomonas adhaerens MHS-3</name>
    <dbReference type="NCBI Taxonomy" id="1280949"/>
    <lineage>
        <taxon>Bacteria</taxon>
        <taxon>Pseudomonadati</taxon>
        <taxon>Pseudomonadota</taxon>
        <taxon>Alphaproteobacteria</taxon>
        <taxon>Hyphomonadales</taxon>
        <taxon>Hyphomonadaceae</taxon>
        <taxon>Hyphomonas</taxon>
    </lineage>
</organism>
<comment type="caution">
    <text evidence="6">The sequence shown here is derived from an EMBL/GenBank/DDBJ whole genome shotgun (WGS) entry which is preliminary data.</text>
</comment>
<name>A0A069E2V8_9PROT</name>
<dbReference type="PRINTS" id="PR00455">
    <property type="entry name" value="HTHTETR"/>
</dbReference>
<evidence type="ECO:0000313" key="7">
    <source>
        <dbReference type="Proteomes" id="UP000027446"/>
    </source>
</evidence>
<gene>
    <name evidence="6" type="ORF">HAD_00895</name>
</gene>
<dbReference type="AlphaFoldDB" id="A0A069E2V8"/>
<dbReference type="Proteomes" id="UP000027446">
    <property type="component" value="Unassembled WGS sequence"/>
</dbReference>
<keyword evidence="3" id="KW-0804">Transcription</keyword>
<dbReference type="GO" id="GO:0003700">
    <property type="term" value="F:DNA-binding transcription factor activity"/>
    <property type="evidence" value="ECO:0007669"/>
    <property type="project" value="TreeGrafter"/>
</dbReference>
<dbReference type="RefSeq" id="WP_162177453.1">
    <property type="nucleotide sequence ID" value="NZ_ARYH01000001.1"/>
</dbReference>
<evidence type="ECO:0000259" key="5">
    <source>
        <dbReference type="PROSITE" id="PS50977"/>
    </source>
</evidence>
<keyword evidence="7" id="KW-1185">Reference proteome</keyword>
<dbReference type="PATRIC" id="fig|1280949.3.peg.183"/>
<dbReference type="EMBL" id="ARYH01000001">
    <property type="protein sequence ID" value="KCZ84192.1"/>
    <property type="molecule type" value="Genomic_DNA"/>
</dbReference>
<dbReference type="InterPro" id="IPR050109">
    <property type="entry name" value="HTH-type_TetR-like_transc_reg"/>
</dbReference>
<dbReference type="SUPFAM" id="SSF46689">
    <property type="entry name" value="Homeodomain-like"/>
    <property type="match status" value="1"/>
</dbReference>
<dbReference type="Gene3D" id="1.10.357.10">
    <property type="entry name" value="Tetracycline Repressor, domain 2"/>
    <property type="match status" value="1"/>
</dbReference>
<evidence type="ECO:0000256" key="2">
    <source>
        <dbReference type="ARBA" id="ARBA00023125"/>
    </source>
</evidence>
<feature type="domain" description="HTH tetR-type" evidence="5">
    <location>
        <begin position="3"/>
        <end position="63"/>
    </location>
</feature>